<dbReference type="Pfam" id="PF07650">
    <property type="entry name" value="KH_2"/>
    <property type="match status" value="1"/>
</dbReference>
<dbReference type="InterPro" id="IPR015946">
    <property type="entry name" value="KH_dom-like_a/b"/>
</dbReference>
<evidence type="ECO:0000256" key="4">
    <source>
        <dbReference type="ARBA" id="ARBA00022884"/>
    </source>
</evidence>
<feature type="region of interest" description="G5" evidence="7">
    <location>
        <begin position="182"/>
        <end position="184"/>
    </location>
</feature>
<dbReference type="NCBIfam" id="TIGR00436">
    <property type="entry name" value="era"/>
    <property type="match status" value="1"/>
</dbReference>
<comment type="subunit">
    <text evidence="6">Monomer.</text>
</comment>
<evidence type="ECO:0000256" key="1">
    <source>
        <dbReference type="ARBA" id="ARBA00007921"/>
    </source>
</evidence>
<evidence type="ECO:0000313" key="12">
    <source>
        <dbReference type="Proteomes" id="UP001634747"/>
    </source>
</evidence>
<dbReference type="HAMAP" id="MF_00367">
    <property type="entry name" value="GTPase_Era"/>
    <property type="match status" value="1"/>
</dbReference>
<dbReference type="InterPro" id="IPR005662">
    <property type="entry name" value="GTPase_Era-like"/>
</dbReference>
<feature type="binding site" evidence="6">
    <location>
        <begin position="74"/>
        <end position="78"/>
    </location>
    <ligand>
        <name>GTP</name>
        <dbReference type="ChEBI" id="CHEBI:37565"/>
    </ligand>
</feature>
<organism evidence="11 12">
    <name type="scientific">Terriglobus aquaticus</name>
    <dbReference type="NCBI Taxonomy" id="940139"/>
    <lineage>
        <taxon>Bacteria</taxon>
        <taxon>Pseudomonadati</taxon>
        <taxon>Acidobacteriota</taxon>
        <taxon>Terriglobia</taxon>
        <taxon>Terriglobales</taxon>
        <taxon>Acidobacteriaceae</taxon>
        <taxon>Terriglobus</taxon>
    </lineage>
</organism>
<evidence type="ECO:0000256" key="6">
    <source>
        <dbReference type="HAMAP-Rule" id="MF_00367"/>
    </source>
</evidence>
<dbReference type="EMBL" id="JBJYXY010000001">
    <property type="protein sequence ID" value="MFN2976328.1"/>
    <property type="molecule type" value="Genomic_DNA"/>
</dbReference>
<feature type="domain" description="KH type-2" evidence="9">
    <location>
        <begin position="270"/>
        <end position="323"/>
    </location>
</feature>
<dbReference type="NCBIfam" id="TIGR00231">
    <property type="entry name" value="small_GTP"/>
    <property type="match status" value="1"/>
</dbReference>
<evidence type="ECO:0000256" key="8">
    <source>
        <dbReference type="RuleBase" id="RU003761"/>
    </source>
</evidence>
<evidence type="ECO:0000256" key="7">
    <source>
        <dbReference type="PROSITE-ProRule" id="PRU01050"/>
    </source>
</evidence>
<reference evidence="11 12" key="1">
    <citation type="submission" date="2024-12" db="EMBL/GenBank/DDBJ databases">
        <authorList>
            <person name="Lee Y."/>
        </authorList>
    </citation>
    <scope>NUCLEOTIDE SEQUENCE [LARGE SCALE GENOMIC DNA]</scope>
    <source>
        <strain evidence="11 12">03SUJ4</strain>
    </source>
</reference>
<gene>
    <name evidence="6 11" type="primary">era</name>
    <name evidence="11" type="ORF">ACK2TP_11200</name>
</gene>
<dbReference type="SUPFAM" id="SSF52540">
    <property type="entry name" value="P-loop containing nucleoside triphosphate hydrolases"/>
    <property type="match status" value="1"/>
</dbReference>
<keyword evidence="6" id="KW-1003">Cell membrane</keyword>
<dbReference type="InterPro" id="IPR030388">
    <property type="entry name" value="G_ERA_dom"/>
</dbReference>
<accession>A0ABW9KMC6</accession>
<keyword evidence="3 6" id="KW-0547">Nucleotide-binding</keyword>
<dbReference type="InterPro" id="IPR004044">
    <property type="entry name" value="KH_dom_type_2"/>
</dbReference>
<dbReference type="PROSITE" id="PS50823">
    <property type="entry name" value="KH_TYPE_2"/>
    <property type="match status" value="1"/>
</dbReference>
<dbReference type="Proteomes" id="UP001634747">
    <property type="component" value="Unassembled WGS sequence"/>
</dbReference>
<name>A0ABW9KMC6_9BACT</name>
<dbReference type="SMART" id="SM00382">
    <property type="entry name" value="AAA"/>
    <property type="match status" value="1"/>
</dbReference>
<dbReference type="Gene3D" id="3.30.300.20">
    <property type="match status" value="1"/>
</dbReference>
<dbReference type="InterPro" id="IPR009019">
    <property type="entry name" value="KH_sf_prok-type"/>
</dbReference>
<dbReference type="CDD" id="cd22534">
    <property type="entry name" value="KH-II_Era"/>
    <property type="match status" value="1"/>
</dbReference>
<feature type="region of interest" description="G3" evidence="7">
    <location>
        <begin position="74"/>
        <end position="77"/>
    </location>
</feature>
<dbReference type="InterPro" id="IPR027417">
    <property type="entry name" value="P-loop_NTPase"/>
</dbReference>
<keyword evidence="4 6" id="KW-0694">RNA-binding</keyword>
<proteinExistence type="inferred from homology"/>
<evidence type="ECO:0000313" key="11">
    <source>
        <dbReference type="EMBL" id="MFN2976328.1"/>
    </source>
</evidence>
<dbReference type="SUPFAM" id="SSF54814">
    <property type="entry name" value="Prokaryotic type KH domain (KH-domain type II)"/>
    <property type="match status" value="1"/>
</dbReference>
<keyword evidence="6" id="KW-0963">Cytoplasm</keyword>
<dbReference type="CDD" id="cd04163">
    <property type="entry name" value="Era"/>
    <property type="match status" value="1"/>
</dbReference>
<comment type="subcellular location">
    <subcellularLocation>
        <location evidence="6">Cytoplasm</location>
    </subcellularLocation>
    <subcellularLocation>
        <location evidence="6">Cell membrane</location>
        <topology evidence="6">Peripheral membrane protein</topology>
    </subcellularLocation>
</comment>
<sequence>MASLPFRSGFVSIIGRPNAGKSTLLNALVGEKVAIVTHKAQTTRNRILGVLEVPERPKLRSRPAQPPAQVVLVDTPGVHKPSTQLDKRMMQEVHDALESRDAVLFLVDATHRLHDPAAGRVDKDDRKALSAEEDAFALSLLRNVDAPVILVLNKVDLIEREKLLPLIQHWSTKHNFAQVMLISAKKRDGLEELLSAIVALLPESDRYFPADQLTDQPERFLAAELIREKILLYTGEEVPYASAVVIERWEEPGPVKKPKKGEEPKLPLTKIAAAIFVERSGQKAILIGKGGTMLKQIGTAARKELEGLLGTRVFLELFVKVREDWRSSRGFVEELDWRRQLEALGEQQAKRDDE</sequence>
<dbReference type="Gene3D" id="3.40.50.300">
    <property type="entry name" value="P-loop containing nucleotide triphosphate hydrolases"/>
    <property type="match status" value="1"/>
</dbReference>
<dbReference type="RefSeq" id="WP_263412191.1">
    <property type="nucleotide sequence ID" value="NZ_BAABBH010000001.1"/>
</dbReference>
<feature type="region of interest" description="G1" evidence="7">
    <location>
        <begin position="15"/>
        <end position="22"/>
    </location>
</feature>
<keyword evidence="5 6" id="KW-0342">GTP-binding</keyword>
<keyword evidence="12" id="KW-1185">Reference proteome</keyword>
<evidence type="ECO:0000256" key="5">
    <source>
        <dbReference type="ARBA" id="ARBA00023134"/>
    </source>
</evidence>
<feature type="domain" description="Era-type G" evidence="10">
    <location>
        <begin position="7"/>
        <end position="203"/>
    </location>
</feature>
<comment type="function">
    <text evidence="6">An essential GTPase that binds both GDP and GTP, with rapid nucleotide exchange. Plays a role in 16S rRNA processing and 30S ribosomal subunit biogenesis and possibly also in cell cycle regulation and energy metabolism.</text>
</comment>
<keyword evidence="6" id="KW-0699">rRNA-binding</keyword>
<evidence type="ECO:0000259" key="9">
    <source>
        <dbReference type="PROSITE" id="PS50823"/>
    </source>
</evidence>
<dbReference type="Pfam" id="PF01926">
    <property type="entry name" value="MMR_HSR1"/>
    <property type="match status" value="1"/>
</dbReference>
<evidence type="ECO:0000256" key="2">
    <source>
        <dbReference type="ARBA" id="ARBA00020484"/>
    </source>
</evidence>
<protein>
    <recommendedName>
        <fullName evidence="2 6">GTPase Era</fullName>
    </recommendedName>
</protein>
<dbReference type="PANTHER" id="PTHR42698">
    <property type="entry name" value="GTPASE ERA"/>
    <property type="match status" value="1"/>
</dbReference>
<keyword evidence="6" id="KW-0472">Membrane</keyword>
<evidence type="ECO:0000256" key="3">
    <source>
        <dbReference type="ARBA" id="ARBA00022741"/>
    </source>
</evidence>
<feature type="region of interest" description="G2" evidence="7">
    <location>
        <begin position="41"/>
        <end position="45"/>
    </location>
</feature>
<dbReference type="PROSITE" id="PS51713">
    <property type="entry name" value="G_ERA"/>
    <property type="match status" value="1"/>
</dbReference>
<comment type="caution">
    <text evidence="11">The sequence shown here is derived from an EMBL/GenBank/DDBJ whole genome shotgun (WGS) entry which is preliminary data.</text>
</comment>
<comment type="similarity">
    <text evidence="1 6 7 8">Belongs to the TRAFAC class TrmE-Era-EngA-EngB-Septin-like GTPase superfamily. Era GTPase family.</text>
</comment>
<dbReference type="InterPro" id="IPR005225">
    <property type="entry name" value="Small_GTP-bd"/>
</dbReference>
<dbReference type="InterPro" id="IPR006073">
    <property type="entry name" value="GTP-bd"/>
</dbReference>
<dbReference type="NCBIfam" id="NF000908">
    <property type="entry name" value="PRK00089.1"/>
    <property type="match status" value="1"/>
</dbReference>
<dbReference type="PANTHER" id="PTHR42698:SF1">
    <property type="entry name" value="GTPASE ERA, MITOCHONDRIAL"/>
    <property type="match status" value="1"/>
</dbReference>
<feature type="binding site" evidence="6">
    <location>
        <begin position="15"/>
        <end position="22"/>
    </location>
    <ligand>
        <name>GTP</name>
        <dbReference type="ChEBI" id="CHEBI:37565"/>
    </ligand>
</feature>
<evidence type="ECO:0000259" key="10">
    <source>
        <dbReference type="PROSITE" id="PS51713"/>
    </source>
</evidence>
<feature type="region of interest" description="G4" evidence="7">
    <location>
        <begin position="153"/>
        <end position="156"/>
    </location>
</feature>
<keyword evidence="6" id="KW-0690">Ribosome biogenesis</keyword>
<dbReference type="InterPro" id="IPR003593">
    <property type="entry name" value="AAA+_ATPase"/>
</dbReference>
<dbReference type="PRINTS" id="PR00326">
    <property type="entry name" value="GTP1OBG"/>
</dbReference>
<feature type="binding site" evidence="6">
    <location>
        <begin position="153"/>
        <end position="156"/>
    </location>
    <ligand>
        <name>GTP</name>
        <dbReference type="ChEBI" id="CHEBI:37565"/>
    </ligand>
</feature>